<proteinExistence type="predicted"/>
<sequence>MIKSYFINLNRRKDRLQNVLKQLELINFKSKRFEAFDGKTLTGNSKELEIFKNNTFNYRQGVMGAALSHIKLWEKLVNSNKEYFLIFEDDITFVDNFLEHYEDVNKILNNKKIDFLLLGFHTSVYKDSTDTEVSAIIEELYNNPKKIIDMNDNIRNKTWGGLFAYIIHRDTAISYLDEIYKNNLTEPIDIFIFKKNISIYNPSIVKSPVMTWSNKADSDIQYDIISMFDEFVFFQYKDSVGNDIRWSNANTPEQLKKEAEEEPNCVAFNTYAWLKYDICHPDKFIIMPGMNSNAHGIYVKKSKLKEFGYY</sequence>
<reference evidence="2" key="1">
    <citation type="journal article" date="2017" name="Science">
        <title>Giant viruses with an expanded complement of translation system components.</title>
        <authorList>
            <person name="Schulz F."/>
            <person name="Yutin N."/>
            <person name="Ivanova N.N."/>
            <person name="Ortega D.R."/>
            <person name="Lee T.K."/>
            <person name="Vierheilig J."/>
            <person name="Daims H."/>
            <person name="Horn M."/>
            <person name="Wagner M."/>
            <person name="Jensen G.J."/>
            <person name="Kyrpides N.C."/>
            <person name="Koonin E.V."/>
            <person name="Woyke T."/>
        </authorList>
    </citation>
    <scope>NUCLEOTIDE SEQUENCE</scope>
    <source>
        <strain evidence="2">HKV1</strain>
    </source>
</reference>
<organism evidence="2">
    <name type="scientific">Hokovirus HKV1</name>
    <dbReference type="NCBI Taxonomy" id="1977638"/>
    <lineage>
        <taxon>Viruses</taxon>
        <taxon>Varidnaviria</taxon>
        <taxon>Bamfordvirae</taxon>
        <taxon>Nucleocytoviricota</taxon>
        <taxon>Megaviricetes</taxon>
        <taxon>Imitervirales</taxon>
        <taxon>Mimiviridae</taxon>
        <taxon>Klosneuvirinae</taxon>
        <taxon>Hokovirus</taxon>
    </lineage>
</organism>
<keyword evidence="2" id="KW-0808">Transferase</keyword>
<evidence type="ECO:0000313" key="2">
    <source>
        <dbReference type="EMBL" id="ARF10268.1"/>
    </source>
</evidence>
<dbReference type="InterPro" id="IPR002654">
    <property type="entry name" value="Glyco_trans_25"/>
</dbReference>
<accession>A0A1V0SF51</accession>
<gene>
    <name evidence="2" type="ORF">Hokovirus_1_147</name>
</gene>
<dbReference type="Pfam" id="PF01755">
    <property type="entry name" value="Glyco_transf_25"/>
    <property type="match status" value="1"/>
</dbReference>
<protein>
    <submittedName>
        <fullName evidence="2">Glycosyltransferase family 25</fullName>
    </submittedName>
</protein>
<evidence type="ECO:0000259" key="1">
    <source>
        <dbReference type="Pfam" id="PF01755"/>
    </source>
</evidence>
<dbReference type="GO" id="GO:0016740">
    <property type="term" value="F:transferase activity"/>
    <property type="evidence" value="ECO:0007669"/>
    <property type="project" value="UniProtKB-KW"/>
</dbReference>
<feature type="domain" description="Glycosyl transferase family 25" evidence="1">
    <location>
        <begin position="1"/>
        <end position="191"/>
    </location>
</feature>
<name>A0A1V0SF51_9VIRU</name>
<dbReference type="CDD" id="cd06532">
    <property type="entry name" value="Glyco_transf_25"/>
    <property type="match status" value="1"/>
</dbReference>
<dbReference type="EMBL" id="KY684103">
    <property type="protein sequence ID" value="ARF10268.1"/>
    <property type="molecule type" value="Genomic_DNA"/>
</dbReference>